<evidence type="ECO:0000313" key="2">
    <source>
        <dbReference type="EMBL" id="CAG7727846.1"/>
    </source>
</evidence>
<comment type="caution">
    <text evidence="2">The sequence shown here is derived from an EMBL/GenBank/DDBJ whole genome shotgun (WGS) entry which is preliminary data.</text>
</comment>
<protein>
    <submittedName>
        <fullName evidence="2">Uncharacterized protein</fullName>
    </submittedName>
</protein>
<sequence>MLADLNNLSNEVAHLGLKISQQDREVNEIEKGIKNLDNEIIIQNCFTLGFAPSNITLDSSLYEEMEVANWDEISGKKKANAYTQYMSIEPNAILEMGNIRVVASMTTGKNCFLFIDLSHIFQV</sequence>
<dbReference type="Proteomes" id="UP000708208">
    <property type="component" value="Unassembled WGS sequence"/>
</dbReference>
<evidence type="ECO:0000256" key="1">
    <source>
        <dbReference type="SAM" id="Coils"/>
    </source>
</evidence>
<name>A0A8J2K4J4_9HEXA</name>
<organism evidence="2 3">
    <name type="scientific">Allacma fusca</name>
    <dbReference type="NCBI Taxonomy" id="39272"/>
    <lineage>
        <taxon>Eukaryota</taxon>
        <taxon>Metazoa</taxon>
        <taxon>Ecdysozoa</taxon>
        <taxon>Arthropoda</taxon>
        <taxon>Hexapoda</taxon>
        <taxon>Collembola</taxon>
        <taxon>Symphypleona</taxon>
        <taxon>Sminthuridae</taxon>
        <taxon>Allacma</taxon>
    </lineage>
</organism>
<feature type="coiled-coil region" evidence="1">
    <location>
        <begin position="5"/>
        <end position="39"/>
    </location>
</feature>
<keyword evidence="3" id="KW-1185">Reference proteome</keyword>
<dbReference type="EMBL" id="CAJVCH010154156">
    <property type="protein sequence ID" value="CAG7727846.1"/>
    <property type="molecule type" value="Genomic_DNA"/>
</dbReference>
<dbReference type="AlphaFoldDB" id="A0A8J2K4J4"/>
<evidence type="ECO:0000313" key="3">
    <source>
        <dbReference type="Proteomes" id="UP000708208"/>
    </source>
</evidence>
<keyword evidence="1" id="KW-0175">Coiled coil</keyword>
<gene>
    <name evidence="2" type="ORF">AFUS01_LOCUS16665</name>
</gene>
<proteinExistence type="predicted"/>
<accession>A0A8J2K4J4</accession>
<reference evidence="2" key="1">
    <citation type="submission" date="2021-06" db="EMBL/GenBank/DDBJ databases">
        <authorList>
            <person name="Hodson N. C."/>
            <person name="Mongue J. A."/>
            <person name="Jaron S. K."/>
        </authorList>
    </citation>
    <scope>NUCLEOTIDE SEQUENCE</scope>
</reference>